<protein>
    <submittedName>
        <fullName evidence="2">Uncharacterized protein</fullName>
    </submittedName>
</protein>
<reference evidence="2 3" key="1">
    <citation type="submission" date="2020-04" db="EMBL/GenBank/DDBJ databases">
        <title>Perkinsus chesapeaki whole genome sequence.</title>
        <authorList>
            <person name="Bogema D.R."/>
        </authorList>
    </citation>
    <scope>NUCLEOTIDE SEQUENCE [LARGE SCALE GENOMIC DNA]</scope>
    <source>
        <strain evidence="2">ATCC PRA-425</strain>
    </source>
</reference>
<dbReference type="AlphaFoldDB" id="A0A7J6KSW8"/>
<name>A0A7J6KSW8_PERCH</name>
<feature type="non-terminal residue" evidence="2">
    <location>
        <position position="107"/>
    </location>
</feature>
<evidence type="ECO:0000256" key="1">
    <source>
        <dbReference type="SAM" id="MobiDB-lite"/>
    </source>
</evidence>
<accession>A0A7J6KSW8</accession>
<feature type="region of interest" description="Disordered" evidence="1">
    <location>
        <begin position="43"/>
        <end position="64"/>
    </location>
</feature>
<comment type="caution">
    <text evidence="2">The sequence shown here is derived from an EMBL/GenBank/DDBJ whole genome shotgun (WGS) entry which is preliminary data.</text>
</comment>
<evidence type="ECO:0000313" key="2">
    <source>
        <dbReference type="EMBL" id="KAF4649641.1"/>
    </source>
</evidence>
<proteinExistence type="predicted"/>
<feature type="compositionally biased region" description="Polar residues" evidence="1">
    <location>
        <begin position="53"/>
        <end position="63"/>
    </location>
</feature>
<feature type="compositionally biased region" description="Polar residues" evidence="1">
    <location>
        <begin position="78"/>
        <end position="101"/>
    </location>
</feature>
<organism evidence="2 3">
    <name type="scientific">Perkinsus chesapeaki</name>
    <name type="common">Clam parasite</name>
    <name type="synonym">Perkinsus andrewsi</name>
    <dbReference type="NCBI Taxonomy" id="330153"/>
    <lineage>
        <taxon>Eukaryota</taxon>
        <taxon>Sar</taxon>
        <taxon>Alveolata</taxon>
        <taxon>Perkinsozoa</taxon>
        <taxon>Perkinsea</taxon>
        <taxon>Perkinsida</taxon>
        <taxon>Perkinsidae</taxon>
        <taxon>Perkinsus</taxon>
    </lineage>
</organism>
<dbReference type="Proteomes" id="UP000591131">
    <property type="component" value="Unassembled WGS sequence"/>
</dbReference>
<feature type="region of interest" description="Disordered" evidence="1">
    <location>
        <begin position="78"/>
        <end position="107"/>
    </location>
</feature>
<keyword evidence="3" id="KW-1185">Reference proteome</keyword>
<dbReference type="EMBL" id="JAAPAO010001471">
    <property type="protein sequence ID" value="KAF4649641.1"/>
    <property type="molecule type" value="Genomic_DNA"/>
</dbReference>
<evidence type="ECO:0000313" key="3">
    <source>
        <dbReference type="Proteomes" id="UP000591131"/>
    </source>
</evidence>
<sequence length="107" mass="11868">IRRRRRHKDIRETCRELDAIIKGVPLDSEPNYADEMSRAKFNKDEDFNYNDPIPTTSLSTNSPVADATTPIVTTSPVANATNNLHTVNGDQENNTTTTSSPEAIHDA</sequence>
<gene>
    <name evidence="2" type="ORF">FOL47_001882</name>
</gene>